<sequence>MRNWFPDTGEFIGKGETGTLKRPDPLSLALSLLAFLFCILPPALAAAFDVKGLQPLSPYGVFSAFSAESLPRNKIGFGLGFEKSSEPKIKRFIFQTAYGLTDAVELNATLPYVMEWEDSLEGFEDANLGIKYRFLEEGSYTPAVALLFTGSFPSGKDEFSTDGGLGGGIILTKKVGPFRGHINALYSNPGEESLQDEYTLNAGAELAVTHSSKVLAEVVGRKNYFKNKIDLLEWRLGYRIATTDYLYTTIGGGFDIKNRNPDYRFVLSVSIILPREKRKFQKIYED</sequence>
<reference evidence="1" key="2">
    <citation type="submission" date="2021-08" db="EMBL/GenBank/DDBJ databases">
        <authorList>
            <person name="Dalcin Martins P."/>
        </authorList>
    </citation>
    <scope>NUCLEOTIDE SEQUENCE</scope>
    <source>
        <strain evidence="1">MAG_39</strain>
    </source>
</reference>
<dbReference type="AlphaFoldDB" id="A0A953SEF7"/>
<gene>
    <name evidence="1" type="ORF">K8I29_17025</name>
</gene>
<dbReference type="EMBL" id="JAIOIV010000131">
    <property type="protein sequence ID" value="MBZ0157902.1"/>
    <property type="molecule type" value="Genomic_DNA"/>
</dbReference>
<protein>
    <recommendedName>
        <fullName evidence="3">Transporter</fullName>
    </recommendedName>
</protein>
<name>A0A953SEF7_9BACT</name>
<proteinExistence type="predicted"/>
<evidence type="ECO:0000313" key="1">
    <source>
        <dbReference type="EMBL" id="MBZ0157902.1"/>
    </source>
</evidence>
<organism evidence="1 2">
    <name type="scientific">Candidatus Nitrobium versatile</name>
    <dbReference type="NCBI Taxonomy" id="2884831"/>
    <lineage>
        <taxon>Bacteria</taxon>
        <taxon>Pseudomonadati</taxon>
        <taxon>Nitrospirota</taxon>
        <taxon>Nitrospiria</taxon>
        <taxon>Nitrospirales</taxon>
        <taxon>Nitrospiraceae</taxon>
        <taxon>Candidatus Nitrobium</taxon>
    </lineage>
</organism>
<dbReference type="Proteomes" id="UP000705867">
    <property type="component" value="Unassembled WGS sequence"/>
</dbReference>
<evidence type="ECO:0008006" key="3">
    <source>
        <dbReference type="Google" id="ProtNLM"/>
    </source>
</evidence>
<comment type="caution">
    <text evidence="1">The sequence shown here is derived from an EMBL/GenBank/DDBJ whole genome shotgun (WGS) entry which is preliminary data.</text>
</comment>
<evidence type="ECO:0000313" key="2">
    <source>
        <dbReference type="Proteomes" id="UP000705867"/>
    </source>
</evidence>
<accession>A0A953SEF7</accession>
<reference evidence="1" key="1">
    <citation type="journal article" date="2021" name="bioRxiv">
        <title>Unraveling nitrogen, sulfur and carbon metabolic pathways and microbial community transcriptional responses to substrate deprivation and toxicity stresses in a bioreactor mimicking anoxic brackish coastal sediment conditions.</title>
        <authorList>
            <person name="Martins P.D."/>
            <person name="Echeveste M.J."/>
            <person name="Arshad A."/>
            <person name="Kurth J."/>
            <person name="Ouboter H."/>
            <person name="Jetten M.S.M."/>
            <person name="Welte C.U."/>
        </authorList>
    </citation>
    <scope>NUCLEOTIDE SEQUENCE</scope>
    <source>
        <strain evidence="1">MAG_39</strain>
    </source>
</reference>